<evidence type="ECO:0000256" key="1">
    <source>
        <dbReference type="SAM" id="Phobius"/>
    </source>
</evidence>
<proteinExistence type="predicted"/>
<dbReference type="EMBL" id="SLWK01000028">
    <property type="protein sequence ID" value="TCO02181.1"/>
    <property type="molecule type" value="Genomic_DNA"/>
</dbReference>
<accession>A0A4R2G491</accession>
<dbReference type="RefSeq" id="WP_132435650.1">
    <property type="nucleotide sequence ID" value="NZ_SLWK01000028.1"/>
</dbReference>
<evidence type="ECO:0000313" key="3">
    <source>
        <dbReference type="Proteomes" id="UP000295221"/>
    </source>
</evidence>
<dbReference type="Proteomes" id="UP000295221">
    <property type="component" value="Unassembled WGS sequence"/>
</dbReference>
<gene>
    <name evidence="2" type="ORF">EV194_1282</name>
</gene>
<feature type="transmembrane region" description="Helical" evidence="1">
    <location>
        <begin position="49"/>
        <end position="71"/>
    </location>
</feature>
<protein>
    <submittedName>
        <fullName evidence="2">Uncharacterized protein</fullName>
    </submittedName>
</protein>
<keyword evidence="3" id="KW-1185">Reference proteome</keyword>
<keyword evidence="1" id="KW-1133">Transmembrane helix</keyword>
<feature type="transmembrane region" description="Helical" evidence="1">
    <location>
        <begin position="83"/>
        <end position="103"/>
    </location>
</feature>
<dbReference type="OrthoDB" id="981264at2"/>
<comment type="caution">
    <text evidence="2">The sequence shown here is derived from an EMBL/GenBank/DDBJ whole genome shotgun (WGS) entry which is preliminary data.</text>
</comment>
<name>A0A4R2G491_9BACT</name>
<keyword evidence="1" id="KW-0472">Membrane</keyword>
<feature type="transmembrane region" description="Helical" evidence="1">
    <location>
        <begin position="12"/>
        <end position="37"/>
    </location>
</feature>
<organism evidence="2 3">
    <name type="scientific">Natronoflexus pectinivorans</name>
    <dbReference type="NCBI Taxonomy" id="682526"/>
    <lineage>
        <taxon>Bacteria</taxon>
        <taxon>Pseudomonadati</taxon>
        <taxon>Bacteroidota</taxon>
        <taxon>Bacteroidia</taxon>
        <taxon>Marinilabiliales</taxon>
        <taxon>Marinilabiliaceae</taxon>
        <taxon>Natronoflexus</taxon>
    </lineage>
</organism>
<keyword evidence="1" id="KW-0812">Transmembrane</keyword>
<evidence type="ECO:0000313" key="2">
    <source>
        <dbReference type="EMBL" id="TCO02181.1"/>
    </source>
</evidence>
<dbReference type="AlphaFoldDB" id="A0A4R2G491"/>
<reference evidence="2 3" key="1">
    <citation type="submission" date="2019-03" db="EMBL/GenBank/DDBJ databases">
        <title>Genomic Encyclopedia of Type Strains, Phase IV (KMG-IV): sequencing the most valuable type-strain genomes for metagenomic binning, comparative biology and taxonomic classification.</title>
        <authorList>
            <person name="Goeker M."/>
        </authorList>
    </citation>
    <scope>NUCLEOTIDE SEQUENCE [LARGE SCALE GENOMIC DNA]</scope>
    <source>
        <strain evidence="2 3">DSM 24179</strain>
    </source>
</reference>
<sequence length="274" mass="33569">MTNTSISKPLLNFLIICFWASIVLFVLQIIVSFRTFFLFHLGIETEPHFLIQAILFMLSTLWIFLFFYTLYFFFKNDRYSKSGIFFFFFHLIYALIYFYRVIWQQKRELVGSYKSEPVLDKSIFIESAENEEINEVEQKEYWRQLWLQSIFELSSIEYQRIKWLDSKNDNPHCSFGEFMNSYFNDTLSDFEYSHYINIYWVSRQEYEIIKEWHAELDKYEAPDNDDYNDEAILNDKKWIRIVKKGEQARNKLFEILKKTEQKYLMDENNKTDYI</sequence>